<comment type="similarity">
    <text evidence="1">Belongs to the bacterial solute-binding protein 9 family.</text>
</comment>
<name>A0A1H3Z649_9GAMM</name>
<evidence type="ECO:0000313" key="7">
    <source>
        <dbReference type="EMBL" id="SEA19229.1"/>
    </source>
</evidence>
<evidence type="ECO:0000256" key="4">
    <source>
        <dbReference type="ARBA" id="ARBA00022729"/>
    </source>
</evidence>
<evidence type="ECO:0000256" key="3">
    <source>
        <dbReference type="ARBA" id="ARBA00022448"/>
    </source>
</evidence>
<proteinExistence type="inferred from homology"/>
<dbReference type="Gene3D" id="3.40.50.1980">
    <property type="entry name" value="Nitrogenase molybdenum iron protein domain"/>
    <property type="match status" value="1"/>
</dbReference>
<feature type="signal peptide" evidence="6">
    <location>
        <begin position="1"/>
        <end position="20"/>
    </location>
</feature>
<keyword evidence="5" id="KW-0862">Zinc</keyword>
<dbReference type="InterPro" id="IPR050492">
    <property type="entry name" value="Bact_metal-bind_prot9"/>
</dbReference>
<evidence type="ECO:0000313" key="8">
    <source>
        <dbReference type="Proteomes" id="UP000198658"/>
    </source>
</evidence>
<evidence type="ECO:0000256" key="1">
    <source>
        <dbReference type="ARBA" id="ARBA00011028"/>
    </source>
</evidence>
<keyword evidence="5" id="KW-0864">Zinc transport</keyword>
<evidence type="ECO:0000256" key="2">
    <source>
        <dbReference type="ARBA" id="ARBA00015915"/>
    </source>
</evidence>
<dbReference type="PANTHER" id="PTHR42953:SF3">
    <property type="entry name" value="HIGH-AFFINITY ZINC UPTAKE SYSTEM PROTEIN ZNUA"/>
    <property type="match status" value="1"/>
</dbReference>
<dbReference type="STRING" id="658218.SAMN05216562_2220"/>
<dbReference type="GO" id="GO:0046872">
    <property type="term" value="F:metal ion binding"/>
    <property type="evidence" value="ECO:0007669"/>
    <property type="project" value="InterPro"/>
</dbReference>
<keyword evidence="3" id="KW-0813">Transport</keyword>
<protein>
    <recommendedName>
        <fullName evidence="2">High-affinity zinc uptake system protein ZnuA</fullName>
    </recommendedName>
</protein>
<dbReference type="PANTHER" id="PTHR42953">
    <property type="entry name" value="HIGH-AFFINITY ZINC UPTAKE SYSTEM PROTEIN ZNUA-RELATED"/>
    <property type="match status" value="1"/>
</dbReference>
<reference evidence="8" key="1">
    <citation type="submission" date="2016-10" db="EMBL/GenBank/DDBJ databases">
        <authorList>
            <person name="Varghese N."/>
            <person name="Submissions S."/>
        </authorList>
    </citation>
    <scope>NUCLEOTIDE SEQUENCE [LARGE SCALE GENOMIC DNA]</scope>
    <source>
        <strain evidence="8">CGMCC 1.10657</strain>
    </source>
</reference>
<keyword evidence="8" id="KW-1185">Reference proteome</keyword>
<feature type="chain" id="PRO_5011467728" description="High-affinity zinc uptake system protein ZnuA" evidence="6">
    <location>
        <begin position="21"/>
        <end position="295"/>
    </location>
</feature>
<organism evidence="7 8">
    <name type="scientific">Microbulbifer marinus</name>
    <dbReference type="NCBI Taxonomy" id="658218"/>
    <lineage>
        <taxon>Bacteria</taxon>
        <taxon>Pseudomonadati</taxon>
        <taxon>Pseudomonadota</taxon>
        <taxon>Gammaproteobacteria</taxon>
        <taxon>Cellvibrionales</taxon>
        <taxon>Microbulbiferaceae</taxon>
        <taxon>Microbulbifer</taxon>
    </lineage>
</organism>
<dbReference type="EMBL" id="FNQO01000002">
    <property type="protein sequence ID" value="SEA19229.1"/>
    <property type="molecule type" value="Genomic_DNA"/>
</dbReference>
<dbReference type="Pfam" id="PF01297">
    <property type="entry name" value="ZnuA"/>
    <property type="match status" value="1"/>
</dbReference>
<dbReference type="SUPFAM" id="SSF53807">
    <property type="entry name" value="Helical backbone' metal receptor"/>
    <property type="match status" value="1"/>
</dbReference>
<dbReference type="Proteomes" id="UP000198658">
    <property type="component" value="Unassembled WGS sequence"/>
</dbReference>
<gene>
    <name evidence="7" type="ORF">SAMN05216562_2220</name>
</gene>
<dbReference type="GO" id="GO:0006829">
    <property type="term" value="P:zinc ion transport"/>
    <property type="evidence" value="ECO:0007669"/>
    <property type="project" value="UniProtKB-KW"/>
</dbReference>
<keyword evidence="5" id="KW-0406">Ion transport</keyword>
<accession>A0A1H3Z649</accession>
<evidence type="ECO:0000256" key="5">
    <source>
        <dbReference type="ARBA" id="ARBA00022906"/>
    </source>
</evidence>
<evidence type="ECO:0000256" key="6">
    <source>
        <dbReference type="SAM" id="SignalP"/>
    </source>
</evidence>
<sequence>MSAMLPVTRLLLLFSVILLAACGKPASTANGELVVSIRPLALIAREIVGTEMPVRVLIQSGDPHHYAPNVSERAALERAGLVVWMGPQLESVLARQVALLPAERQLQLLGAGDYEYEGAAATDPHLWLRPRNAAQIAAQIAERLAELQPQQAEGYRSRARDFSRAMANLQKVLDRALWAYRDVPIVVTHDAYGHFFGSAGVATRSLSDSGKGGHGARALLQLQGRGDGCLFGEVPANDRDRQTADNLGLRYAALDPLAERLPADADYRNLIEQLLAQARSCLAEVPDVAPADADN</sequence>
<dbReference type="InterPro" id="IPR006127">
    <property type="entry name" value="ZnuA-like"/>
</dbReference>
<dbReference type="AlphaFoldDB" id="A0A1H3Z649"/>
<keyword evidence="4 6" id="KW-0732">Signal</keyword>